<protein>
    <submittedName>
        <fullName evidence="2">Uncharacterized protein</fullName>
    </submittedName>
</protein>
<evidence type="ECO:0000256" key="1">
    <source>
        <dbReference type="SAM" id="MobiDB-lite"/>
    </source>
</evidence>
<evidence type="ECO:0000313" key="2">
    <source>
        <dbReference type="EMBL" id="KAK9164561.1"/>
    </source>
</evidence>
<feature type="region of interest" description="Disordered" evidence="1">
    <location>
        <begin position="1"/>
        <end position="53"/>
    </location>
</feature>
<accession>A0AAP0Q5Z0</accession>
<comment type="caution">
    <text evidence="2">The sequence shown here is derived from an EMBL/GenBank/DDBJ whole genome shotgun (WGS) entry which is preliminary data.</text>
</comment>
<proteinExistence type="predicted"/>
<gene>
    <name evidence="2" type="ORF">Syun_005463</name>
</gene>
<dbReference type="EMBL" id="JBBNAF010000002">
    <property type="protein sequence ID" value="KAK9164561.1"/>
    <property type="molecule type" value="Genomic_DNA"/>
</dbReference>
<feature type="compositionally biased region" description="Low complexity" evidence="1">
    <location>
        <begin position="1"/>
        <end position="30"/>
    </location>
</feature>
<name>A0AAP0Q5Z0_9MAGN</name>
<keyword evidence="3" id="KW-1185">Reference proteome</keyword>
<sequence length="152" mass="16833">MRSSPCPTTTTGSGGSNTSNFSSSSSSSSSHPPPPLTTNLTNLTSTLQIPTPRRTMEEVWKDISLTSLQDHHPHHHHHHHHHHQRSTQLKWVTPPTQPPGLPCPALHQRPFNNLHHFHRRIWRCLRLPAAARHGAVLEFQASPSSVSLPGAA</sequence>
<feature type="compositionally biased region" description="Low complexity" evidence="1">
    <location>
        <begin position="37"/>
        <end position="47"/>
    </location>
</feature>
<organism evidence="2 3">
    <name type="scientific">Stephania yunnanensis</name>
    <dbReference type="NCBI Taxonomy" id="152371"/>
    <lineage>
        <taxon>Eukaryota</taxon>
        <taxon>Viridiplantae</taxon>
        <taxon>Streptophyta</taxon>
        <taxon>Embryophyta</taxon>
        <taxon>Tracheophyta</taxon>
        <taxon>Spermatophyta</taxon>
        <taxon>Magnoliopsida</taxon>
        <taxon>Ranunculales</taxon>
        <taxon>Menispermaceae</taxon>
        <taxon>Menispermoideae</taxon>
        <taxon>Cissampelideae</taxon>
        <taxon>Stephania</taxon>
    </lineage>
</organism>
<dbReference type="AlphaFoldDB" id="A0AAP0Q5Z0"/>
<evidence type="ECO:0000313" key="3">
    <source>
        <dbReference type="Proteomes" id="UP001420932"/>
    </source>
</evidence>
<dbReference type="Proteomes" id="UP001420932">
    <property type="component" value="Unassembled WGS sequence"/>
</dbReference>
<reference evidence="2 3" key="1">
    <citation type="submission" date="2024-01" db="EMBL/GenBank/DDBJ databases">
        <title>Genome assemblies of Stephania.</title>
        <authorList>
            <person name="Yang L."/>
        </authorList>
    </citation>
    <scope>NUCLEOTIDE SEQUENCE [LARGE SCALE GENOMIC DNA]</scope>
    <source>
        <strain evidence="2">YNDBR</strain>
        <tissue evidence="2">Leaf</tissue>
    </source>
</reference>